<evidence type="ECO:0000313" key="1">
    <source>
        <dbReference type="EMBL" id="QHT59452.1"/>
    </source>
</evidence>
<dbReference type="AlphaFoldDB" id="A0A6C0FTV3"/>
<dbReference type="RefSeq" id="WP_162355518.1">
    <property type="nucleotide sequence ID" value="NZ_CP048209.1"/>
</dbReference>
<reference evidence="1 2" key="1">
    <citation type="submission" date="2020-01" db="EMBL/GenBank/DDBJ databases">
        <title>Paenibacillus sp. nov., isolated from tomato rhizosphere.</title>
        <authorList>
            <person name="Weon H.-Y."/>
            <person name="Lee S.A."/>
        </authorList>
    </citation>
    <scope>NUCLEOTIDE SEQUENCE [LARGE SCALE GENOMIC DNA]</scope>
    <source>
        <strain evidence="1 2">12200R-189</strain>
    </source>
</reference>
<gene>
    <name evidence="1" type="ORF">GXP70_05340</name>
</gene>
<dbReference type="EMBL" id="CP048209">
    <property type="protein sequence ID" value="QHT59452.1"/>
    <property type="molecule type" value="Genomic_DNA"/>
</dbReference>
<name>A0A6C0FTV3_9BACL</name>
<dbReference type="Proteomes" id="UP000476064">
    <property type="component" value="Chromosome"/>
</dbReference>
<protein>
    <submittedName>
        <fullName evidence="1">Uncharacterized protein</fullName>
    </submittedName>
</protein>
<evidence type="ECO:0000313" key="2">
    <source>
        <dbReference type="Proteomes" id="UP000476064"/>
    </source>
</evidence>
<organism evidence="1 2">
    <name type="scientific">Paenibacillus lycopersici</name>
    <dbReference type="NCBI Taxonomy" id="2704462"/>
    <lineage>
        <taxon>Bacteria</taxon>
        <taxon>Bacillati</taxon>
        <taxon>Bacillota</taxon>
        <taxon>Bacilli</taxon>
        <taxon>Bacillales</taxon>
        <taxon>Paenibacillaceae</taxon>
        <taxon>Paenibacillus</taxon>
    </lineage>
</organism>
<keyword evidence="2" id="KW-1185">Reference proteome</keyword>
<dbReference type="KEGG" id="plyc:GXP70_05340"/>
<accession>A0A6C0FTV3</accession>
<sequence length="182" mass="20523">MMKMTRFNRLLLVLLAAAAGFAGWQSWKLHQEREARADHLARSSSIAAYYLNTSAQTIADIGKHGKWDDPDTKRSLSMWLALTQQALTDANRTLQDYQGIRNSQDAVTMNDIFFWYLDWQNGYADALRKSAPLTAGDKAKLLQLNRIVSQVKDLYTGNIKDQAGIFAKFDALHGAWQAELGQ</sequence>
<proteinExistence type="predicted"/>